<dbReference type="Pfam" id="PF00271">
    <property type="entry name" value="Helicase_C"/>
    <property type="match status" value="1"/>
</dbReference>
<dbReference type="PANTHER" id="PTHR45629">
    <property type="entry name" value="SNF2/RAD54 FAMILY MEMBER"/>
    <property type="match status" value="1"/>
</dbReference>
<dbReference type="InterPro" id="IPR038718">
    <property type="entry name" value="SNF2-like_sf"/>
</dbReference>
<dbReference type="GO" id="GO:0004386">
    <property type="term" value="F:helicase activity"/>
    <property type="evidence" value="ECO:0007669"/>
    <property type="project" value="UniProtKB-KW"/>
</dbReference>
<sequence>MNFSCTPLPDGARIDLEQRGLLGKKPVPFIEWKAKAGHLAPAIRFIEHALADGDITREGNGVHVSSDWILSLPSLQLEALNIPPLAGLSVNVSMRGRIDADDSILQLVWQDQNLRVITPEIMGPFIRIAGDWRRLSPALHEINIAARAFNQSTGNNFETRLPFWQVVQEILQQTLGHEIRADRFVETLTIYQAGAFALDVRETAQGPDFIPILMASGLPPELGEVDDTADAPETDGEISPEWSGDGNQKSNDSDALLTPLLQSRFTDEVSNRPGTAKPAYVLDRNTYLLVDPALRTALDVVKRVRGSSDAERKAFLRNPRTLIAESLGDEGDSIVASLFVETQQYSDRIEGLGLWEKPKLPWITRKSNQWLPERFTVQIGAKTLDATPEKIEELHFLCEQAESDLADDIAFDNELFATSDVRNMLDRLEAEGPEKKTDRPSVESSGRPERDQDVLQIKQNIEELDYASNLVKRGHLVPLEFPKGQMNQTVPKEHQLQGFEWLCECWKQGWPGVLLADDMGLGKTFQALAFLAWIKANQRARKGYYRPLQGPMLIVAPTALLDNWKKEADIHLKPDTLGSRVDAFGRDLKHLKTAKRAGWTEEDALDVEQLRHSDWILTTYETLALYHRSFARVAYSVAIFDEMQKVKSPDSINSHAARTMNIDFVLGMTGTPIENRLEDLWCLMDRIAPGYLGDLKTFSKTYGEEEPGALKELKSKMDHPQGEAPAIMLRRMKDDVAKDLPRKDIRTYQVKMPGVQATAYEEAVAAAKAAKASPKSMLETLHLLRGISLHPLRSSEMNAYDSAWRQNWINGSARVQKTFSILEDIRSRGEKALVFLEDRAMQKIFAACVAEHFLLRARPPIINGEMSGRQRLQTVDGFQAGPTGFDLLILSPKAAGIGLTITAANHVVHLSRWWNPAVEDQCNDRAFRIGQTKDVTIHLPMAIHPTYGQASFDNKLHSLLERKRSLSRDMLAPPTSTGDIDDLFAETVR</sequence>
<evidence type="ECO:0000313" key="5">
    <source>
        <dbReference type="EMBL" id="TDH35056.1"/>
    </source>
</evidence>
<dbReference type="InterPro" id="IPR027417">
    <property type="entry name" value="P-loop_NTPase"/>
</dbReference>
<feature type="compositionally biased region" description="Acidic residues" evidence="2">
    <location>
        <begin position="223"/>
        <end position="238"/>
    </location>
</feature>
<evidence type="ECO:0000313" key="6">
    <source>
        <dbReference type="Proteomes" id="UP000295131"/>
    </source>
</evidence>
<dbReference type="EMBL" id="SMSI01000003">
    <property type="protein sequence ID" value="TDH35056.1"/>
    <property type="molecule type" value="Genomic_DNA"/>
</dbReference>
<reference evidence="5 6" key="1">
    <citation type="journal article" date="2013" name="Int. J. Syst. Evol. Microbiol.">
        <title>Hoeflea suaedae sp. nov., an endophytic bacterium isolated from the root of the halophyte Suaeda maritima.</title>
        <authorList>
            <person name="Chung E.J."/>
            <person name="Park J.A."/>
            <person name="Pramanik P."/>
            <person name="Bibi F."/>
            <person name="Jeon C.O."/>
            <person name="Chung Y.R."/>
        </authorList>
    </citation>
    <scope>NUCLEOTIDE SEQUENCE [LARGE SCALE GENOMIC DNA]</scope>
    <source>
        <strain evidence="5 6">YC6898</strain>
    </source>
</reference>
<evidence type="ECO:0000259" key="4">
    <source>
        <dbReference type="PROSITE" id="PS51194"/>
    </source>
</evidence>
<proteinExistence type="predicted"/>
<dbReference type="SMART" id="SM00487">
    <property type="entry name" value="DEXDc"/>
    <property type="match status" value="1"/>
</dbReference>
<evidence type="ECO:0000259" key="3">
    <source>
        <dbReference type="PROSITE" id="PS51192"/>
    </source>
</evidence>
<keyword evidence="1" id="KW-0378">Hydrolase</keyword>
<keyword evidence="5" id="KW-0067">ATP-binding</keyword>
<protein>
    <submittedName>
        <fullName evidence="5">DEAD/DEAH box helicase</fullName>
    </submittedName>
</protein>
<dbReference type="SUPFAM" id="SSF52540">
    <property type="entry name" value="P-loop containing nucleoside triphosphate hydrolases"/>
    <property type="match status" value="2"/>
</dbReference>
<dbReference type="Gene3D" id="3.40.50.300">
    <property type="entry name" value="P-loop containing nucleotide triphosphate hydrolases"/>
    <property type="match status" value="1"/>
</dbReference>
<dbReference type="AlphaFoldDB" id="A0A4R5PIJ6"/>
<accession>A0A4R5PIJ6</accession>
<dbReference type="OrthoDB" id="9814088at2"/>
<organism evidence="5 6">
    <name type="scientific">Pseudohoeflea suaedae</name>
    <dbReference type="NCBI Taxonomy" id="877384"/>
    <lineage>
        <taxon>Bacteria</taxon>
        <taxon>Pseudomonadati</taxon>
        <taxon>Pseudomonadota</taxon>
        <taxon>Alphaproteobacteria</taxon>
        <taxon>Hyphomicrobiales</taxon>
        <taxon>Rhizobiaceae</taxon>
        <taxon>Pseudohoeflea</taxon>
    </lineage>
</organism>
<comment type="caution">
    <text evidence="5">The sequence shown here is derived from an EMBL/GenBank/DDBJ whole genome shotgun (WGS) entry which is preliminary data.</text>
</comment>
<gene>
    <name evidence="5" type="ORF">E2A64_15180</name>
</gene>
<dbReference type="GO" id="GO:0016787">
    <property type="term" value="F:hydrolase activity"/>
    <property type="evidence" value="ECO:0007669"/>
    <property type="project" value="UniProtKB-KW"/>
</dbReference>
<dbReference type="InterPro" id="IPR000330">
    <property type="entry name" value="SNF2_N"/>
</dbReference>
<dbReference type="Gene3D" id="3.40.50.10810">
    <property type="entry name" value="Tandem AAA-ATPase domain"/>
    <property type="match status" value="1"/>
</dbReference>
<dbReference type="InterPro" id="IPR014001">
    <property type="entry name" value="Helicase_ATP-bd"/>
</dbReference>
<name>A0A4R5PIJ6_9HYPH</name>
<feature type="domain" description="Helicase ATP-binding" evidence="3">
    <location>
        <begin position="512"/>
        <end position="690"/>
    </location>
</feature>
<dbReference type="InterPro" id="IPR001650">
    <property type="entry name" value="Helicase_C-like"/>
</dbReference>
<dbReference type="PROSITE" id="PS51194">
    <property type="entry name" value="HELICASE_CTER"/>
    <property type="match status" value="1"/>
</dbReference>
<feature type="domain" description="Helicase C-terminal" evidence="4">
    <location>
        <begin position="814"/>
        <end position="967"/>
    </location>
</feature>
<dbReference type="CDD" id="cd18793">
    <property type="entry name" value="SF2_C_SNF"/>
    <property type="match status" value="1"/>
</dbReference>
<feature type="region of interest" description="Disordered" evidence="2">
    <location>
        <begin position="221"/>
        <end position="253"/>
    </location>
</feature>
<evidence type="ECO:0000256" key="2">
    <source>
        <dbReference type="SAM" id="MobiDB-lite"/>
    </source>
</evidence>
<keyword evidence="5" id="KW-0347">Helicase</keyword>
<dbReference type="GO" id="GO:0005524">
    <property type="term" value="F:ATP binding"/>
    <property type="evidence" value="ECO:0007669"/>
    <property type="project" value="InterPro"/>
</dbReference>
<feature type="region of interest" description="Disordered" evidence="2">
    <location>
        <begin position="428"/>
        <end position="452"/>
    </location>
</feature>
<keyword evidence="6" id="KW-1185">Reference proteome</keyword>
<dbReference type="PROSITE" id="PS51192">
    <property type="entry name" value="HELICASE_ATP_BIND_1"/>
    <property type="match status" value="1"/>
</dbReference>
<dbReference type="Proteomes" id="UP000295131">
    <property type="component" value="Unassembled WGS sequence"/>
</dbReference>
<dbReference type="InterPro" id="IPR049730">
    <property type="entry name" value="SNF2/RAD54-like_C"/>
</dbReference>
<keyword evidence="5" id="KW-0547">Nucleotide-binding</keyword>
<dbReference type="RefSeq" id="WP_133285341.1">
    <property type="nucleotide sequence ID" value="NZ_SMSI01000003.1"/>
</dbReference>
<evidence type="ECO:0000256" key="1">
    <source>
        <dbReference type="ARBA" id="ARBA00022801"/>
    </source>
</evidence>
<dbReference type="PANTHER" id="PTHR45629:SF7">
    <property type="entry name" value="DNA EXCISION REPAIR PROTEIN ERCC-6-RELATED"/>
    <property type="match status" value="1"/>
</dbReference>
<dbReference type="InterPro" id="IPR050496">
    <property type="entry name" value="SNF2_RAD54_helicase_repair"/>
</dbReference>
<dbReference type="CDD" id="cd17919">
    <property type="entry name" value="DEXHc_Snf"/>
    <property type="match status" value="1"/>
</dbReference>
<dbReference type="Pfam" id="PF00176">
    <property type="entry name" value="SNF2-rel_dom"/>
    <property type="match status" value="1"/>
</dbReference>
<dbReference type="SMART" id="SM00490">
    <property type="entry name" value="HELICc"/>
    <property type="match status" value="1"/>
</dbReference>